<name>A0AAE4VIP1_MYCFO</name>
<dbReference type="Gene3D" id="3.90.320.10">
    <property type="match status" value="1"/>
</dbReference>
<reference evidence="2" key="1">
    <citation type="submission" date="2023-10" db="EMBL/GenBank/DDBJ databases">
        <title>Mycolicibacterium fortuitum clinical isolates causing pulmonary infections in humans.</title>
        <authorList>
            <person name="Mejia-Ponce P.M."/>
            <person name="Zenteno-Cuevas R."/>
            <person name="Licona-Cassani C."/>
        </authorList>
    </citation>
    <scope>NUCLEOTIDE SEQUENCE</scope>
    <source>
        <strain evidence="2">M8</strain>
    </source>
</reference>
<evidence type="ECO:0000313" key="3">
    <source>
        <dbReference type="Proteomes" id="UP001186041"/>
    </source>
</evidence>
<dbReference type="Proteomes" id="UP001186041">
    <property type="component" value="Unassembled WGS sequence"/>
</dbReference>
<dbReference type="EMBL" id="JAWLVV010000038">
    <property type="protein sequence ID" value="MDV7294247.1"/>
    <property type="molecule type" value="Genomic_DNA"/>
</dbReference>
<dbReference type="AlphaFoldDB" id="A0AAE4VIP1"/>
<feature type="domain" description="Putative exodeoxyribonuclease 8 PDDEXK-like" evidence="1">
    <location>
        <begin position="71"/>
        <end position="304"/>
    </location>
</feature>
<dbReference type="InterPro" id="IPR011604">
    <property type="entry name" value="PDDEXK-like_dom_sf"/>
</dbReference>
<evidence type="ECO:0000313" key="2">
    <source>
        <dbReference type="EMBL" id="MDV7294247.1"/>
    </source>
</evidence>
<dbReference type="InterPro" id="IPR024432">
    <property type="entry name" value="Put_RecE_PDDEXK-like_dom"/>
</dbReference>
<dbReference type="Pfam" id="PF12684">
    <property type="entry name" value="DUF3799"/>
    <property type="match status" value="1"/>
</dbReference>
<comment type="caution">
    <text evidence="2">The sequence shown here is derived from an EMBL/GenBank/DDBJ whole genome shotgun (WGS) entry which is preliminary data.</text>
</comment>
<dbReference type="RefSeq" id="WP_048896119.1">
    <property type="nucleotide sequence ID" value="NZ_JAWLVK010000037.1"/>
</dbReference>
<evidence type="ECO:0000259" key="1">
    <source>
        <dbReference type="Pfam" id="PF12684"/>
    </source>
</evidence>
<gene>
    <name evidence="2" type="ORF">R4485_29240</name>
</gene>
<proteinExistence type="predicted"/>
<protein>
    <submittedName>
        <fullName evidence="2">PD-(D/E)XK nuclease-like domain-containing protein</fullName>
    </submittedName>
</protein>
<sequence>MTGLPQCDRCTPLGHDHHQRADEPAVWVPDRREWLCEHCRDELAVTPIPSDDGLHPNITDINYHADLESLSSTGAKSLLDCPAKFDYGRRNPSKPKQEYDFGHVTHKLVLGEGADIVIVPFEEWRTNEAKAMRDQAYAEHKIPIKPSQYAIAQQMAAAVLEHPLAAKLLQAPGYSELSGYWHDPLTGVRCRYRPDRLAELPGRIVCVDYKSTKDANPVQFAKASIDYGYIQSDPWYRAGLEANGITDDPAFIFIAQEKTAPYLVSVLQHDPDDVQRGRELNRAAIDLYAHCRDTNHWPGYGDGLHTMRMPGWHAPQHESRMEAITRMSEIATAA</sequence>
<organism evidence="2 3">
    <name type="scientific">Mycolicibacterium fortuitum</name>
    <name type="common">Mycobacterium fortuitum</name>
    <dbReference type="NCBI Taxonomy" id="1766"/>
    <lineage>
        <taxon>Bacteria</taxon>
        <taxon>Bacillati</taxon>
        <taxon>Actinomycetota</taxon>
        <taxon>Actinomycetes</taxon>
        <taxon>Mycobacteriales</taxon>
        <taxon>Mycobacteriaceae</taxon>
        <taxon>Mycolicibacterium</taxon>
    </lineage>
</organism>
<accession>A0AAE4VIP1</accession>